<feature type="domain" description="C-type lectin" evidence="4">
    <location>
        <begin position="156"/>
        <end position="249"/>
    </location>
</feature>
<organism evidence="5 6">
    <name type="scientific">Sphaeramia orbicularis</name>
    <name type="common">orbiculate cardinalfish</name>
    <dbReference type="NCBI Taxonomy" id="375764"/>
    <lineage>
        <taxon>Eukaryota</taxon>
        <taxon>Metazoa</taxon>
        <taxon>Chordata</taxon>
        <taxon>Craniata</taxon>
        <taxon>Vertebrata</taxon>
        <taxon>Euteleostomi</taxon>
        <taxon>Actinopterygii</taxon>
        <taxon>Neopterygii</taxon>
        <taxon>Teleostei</taxon>
        <taxon>Neoteleostei</taxon>
        <taxon>Acanthomorphata</taxon>
        <taxon>Gobiaria</taxon>
        <taxon>Kurtiformes</taxon>
        <taxon>Apogonoidei</taxon>
        <taxon>Apogonidae</taxon>
        <taxon>Apogoninae</taxon>
        <taxon>Sphaeramia</taxon>
    </lineage>
</organism>
<dbReference type="PANTHER" id="PTHR46746">
    <property type="entry name" value="KILLER CELL LECTIN-LIKE RECEPTOR SUBFAMILY F MEMBER 2"/>
    <property type="match status" value="1"/>
</dbReference>
<keyword evidence="6" id="KW-1185">Reference proteome</keyword>
<dbReference type="FunCoup" id="A0A673AGJ4">
    <property type="interactions" value="2"/>
</dbReference>
<protein>
    <submittedName>
        <fullName evidence="5">C-type lectin domain family 7 member A-like</fullName>
    </submittedName>
</protein>
<keyword evidence="3" id="KW-0812">Transmembrane</keyword>
<evidence type="ECO:0000313" key="5">
    <source>
        <dbReference type="Ensembl" id="ENSSORP00005028364.1"/>
    </source>
</evidence>
<evidence type="ECO:0000313" key="6">
    <source>
        <dbReference type="Proteomes" id="UP000472271"/>
    </source>
</evidence>
<feature type="compositionally biased region" description="Basic and acidic residues" evidence="2">
    <location>
        <begin position="7"/>
        <end position="22"/>
    </location>
</feature>
<evidence type="ECO:0000259" key="4">
    <source>
        <dbReference type="PROSITE" id="PS50041"/>
    </source>
</evidence>
<feature type="transmembrane region" description="Helical" evidence="3">
    <location>
        <begin position="77"/>
        <end position="102"/>
    </location>
</feature>
<dbReference type="InParanoid" id="A0A673AGJ4"/>
<dbReference type="SUPFAM" id="SSF56436">
    <property type="entry name" value="C-type lectin-like"/>
    <property type="match status" value="1"/>
</dbReference>
<dbReference type="Proteomes" id="UP000472271">
    <property type="component" value="Chromosome 16"/>
</dbReference>
<gene>
    <name evidence="5" type="primary">si:dkey-26c10.5</name>
</gene>
<evidence type="ECO:0000256" key="3">
    <source>
        <dbReference type="SAM" id="Phobius"/>
    </source>
</evidence>
<dbReference type="InterPro" id="IPR016186">
    <property type="entry name" value="C-type_lectin-like/link_sf"/>
</dbReference>
<dbReference type="GO" id="GO:0005886">
    <property type="term" value="C:plasma membrane"/>
    <property type="evidence" value="ECO:0007669"/>
    <property type="project" value="TreeGrafter"/>
</dbReference>
<dbReference type="AlphaFoldDB" id="A0A673AGJ4"/>
<feature type="compositionally biased region" description="Basic and acidic residues" evidence="2">
    <location>
        <begin position="30"/>
        <end position="44"/>
    </location>
</feature>
<evidence type="ECO:0000256" key="1">
    <source>
        <dbReference type="ARBA" id="ARBA00022734"/>
    </source>
</evidence>
<name>A0A673AGJ4_9TELE</name>
<sequence>MEMQEIPPEKQEIPPEQQKNDDEGTSEPMLEVKTEEKEETEHYTELTSPMEDVYTEAFFGDTQRKKKAGSQTQANIGLWRAACLCLSIICLILLLITVVLGLKLQTGSTVCSDGEKTTDNHAVVERCSMEWCQNHFPEIQPRRLWGRECPKSWLMLDQSCFFLSTYRLSWDESQRNCTNRGGSLTIINSQRVQTFLSKKGNLKYWIGLRERESWTWVDNSPLRESYWSDVPGDGECVTLNTDNPADKNCLSRLSKNLLLHLPAAALS</sequence>
<dbReference type="SMART" id="SM00034">
    <property type="entry name" value="CLECT"/>
    <property type="match status" value="1"/>
</dbReference>
<keyword evidence="1" id="KW-0430">Lectin</keyword>
<evidence type="ECO:0000256" key="2">
    <source>
        <dbReference type="SAM" id="MobiDB-lite"/>
    </source>
</evidence>
<dbReference type="InterPro" id="IPR051379">
    <property type="entry name" value="C-type_Lectin_Receptor_IMM"/>
</dbReference>
<dbReference type="PANTHER" id="PTHR46746:SF3">
    <property type="entry name" value="C-TYPE LECTIN DOMAIN-CONTAINING PROTEIN-RELATED"/>
    <property type="match status" value="1"/>
</dbReference>
<dbReference type="GO" id="GO:0030246">
    <property type="term" value="F:carbohydrate binding"/>
    <property type="evidence" value="ECO:0007669"/>
    <property type="project" value="UniProtKB-KW"/>
</dbReference>
<dbReference type="Pfam" id="PF00059">
    <property type="entry name" value="Lectin_C"/>
    <property type="match status" value="1"/>
</dbReference>
<dbReference type="Ensembl" id="ENSSORT00005029173.1">
    <property type="protein sequence ID" value="ENSSORP00005028364.1"/>
    <property type="gene ID" value="ENSSORG00005013573.1"/>
</dbReference>
<dbReference type="Gene3D" id="3.10.100.10">
    <property type="entry name" value="Mannose-Binding Protein A, subunit A"/>
    <property type="match status" value="1"/>
</dbReference>
<keyword evidence="3" id="KW-0472">Membrane</keyword>
<dbReference type="InterPro" id="IPR001304">
    <property type="entry name" value="C-type_lectin-like"/>
</dbReference>
<reference evidence="5" key="3">
    <citation type="submission" date="2025-09" db="UniProtKB">
        <authorList>
            <consortium name="Ensembl"/>
        </authorList>
    </citation>
    <scope>IDENTIFICATION</scope>
</reference>
<reference evidence="5" key="2">
    <citation type="submission" date="2025-08" db="UniProtKB">
        <authorList>
            <consortium name="Ensembl"/>
        </authorList>
    </citation>
    <scope>IDENTIFICATION</scope>
</reference>
<proteinExistence type="predicted"/>
<keyword evidence="3" id="KW-1133">Transmembrane helix</keyword>
<feature type="region of interest" description="Disordered" evidence="2">
    <location>
        <begin position="1"/>
        <end position="46"/>
    </location>
</feature>
<dbReference type="PROSITE" id="PS50041">
    <property type="entry name" value="C_TYPE_LECTIN_2"/>
    <property type="match status" value="1"/>
</dbReference>
<reference evidence="5" key="1">
    <citation type="submission" date="2019-06" db="EMBL/GenBank/DDBJ databases">
        <authorList>
            <consortium name="Wellcome Sanger Institute Data Sharing"/>
        </authorList>
    </citation>
    <scope>NUCLEOTIDE SEQUENCE [LARGE SCALE GENOMIC DNA]</scope>
</reference>
<accession>A0A673AGJ4</accession>
<dbReference type="InterPro" id="IPR016187">
    <property type="entry name" value="CTDL_fold"/>
</dbReference>